<evidence type="ECO:0000256" key="1">
    <source>
        <dbReference type="SAM" id="MobiDB-lite"/>
    </source>
</evidence>
<feature type="region of interest" description="Disordered" evidence="1">
    <location>
        <begin position="134"/>
        <end position="169"/>
    </location>
</feature>
<organism evidence="2 3">
    <name type="scientific">Seminavis robusta</name>
    <dbReference type="NCBI Taxonomy" id="568900"/>
    <lineage>
        <taxon>Eukaryota</taxon>
        <taxon>Sar</taxon>
        <taxon>Stramenopiles</taxon>
        <taxon>Ochrophyta</taxon>
        <taxon>Bacillariophyta</taxon>
        <taxon>Bacillariophyceae</taxon>
        <taxon>Bacillariophycidae</taxon>
        <taxon>Naviculales</taxon>
        <taxon>Naviculaceae</taxon>
        <taxon>Seminavis</taxon>
    </lineage>
</organism>
<dbReference type="AlphaFoldDB" id="A0A9N8ECV0"/>
<name>A0A9N8ECV0_9STRA</name>
<evidence type="ECO:0000313" key="3">
    <source>
        <dbReference type="Proteomes" id="UP001153069"/>
    </source>
</evidence>
<proteinExistence type="predicted"/>
<sequence>MQLPRQSAKKARRAERQEQNSCSPPSCSSNEHSLLKRLATSFLVSLPLLLAPMTVPLSHASNYDVLFSTVQDQNTGFAASLPSKRALQQLRNEQDLQNARLLQCEDSGPDQFEQCFFYGTTGISQAINIGTSRNQEPPVVVPSTRAPLRGIMPPAASNSKITKGGIPTW</sequence>
<keyword evidence="3" id="KW-1185">Reference proteome</keyword>
<evidence type="ECO:0000313" key="2">
    <source>
        <dbReference type="EMBL" id="CAB9518070.1"/>
    </source>
</evidence>
<feature type="compositionally biased region" description="Low complexity" evidence="1">
    <location>
        <begin position="19"/>
        <end position="29"/>
    </location>
</feature>
<accession>A0A9N8ECV0</accession>
<dbReference type="EMBL" id="CAICTM010000902">
    <property type="protein sequence ID" value="CAB9518070.1"/>
    <property type="molecule type" value="Genomic_DNA"/>
</dbReference>
<dbReference type="Proteomes" id="UP001153069">
    <property type="component" value="Unassembled WGS sequence"/>
</dbReference>
<comment type="caution">
    <text evidence="2">The sequence shown here is derived from an EMBL/GenBank/DDBJ whole genome shotgun (WGS) entry which is preliminary data.</text>
</comment>
<gene>
    <name evidence="2" type="ORF">SEMRO_904_G218340.1</name>
</gene>
<protein>
    <submittedName>
        <fullName evidence="2">Uncharacterized protein</fullName>
    </submittedName>
</protein>
<feature type="region of interest" description="Disordered" evidence="1">
    <location>
        <begin position="1"/>
        <end position="29"/>
    </location>
</feature>
<reference evidence="2" key="1">
    <citation type="submission" date="2020-06" db="EMBL/GenBank/DDBJ databases">
        <authorList>
            <consortium name="Plant Systems Biology data submission"/>
        </authorList>
    </citation>
    <scope>NUCLEOTIDE SEQUENCE</scope>
    <source>
        <strain evidence="2">D6</strain>
    </source>
</reference>